<reference evidence="1 2" key="1">
    <citation type="submission" date="2019-04" db="EMBL/GenBank/DDBJ databases">
        <title>Comparative genomics and transcriptomics to analyze fruiting body development in filamentous ascomycetes.</title>
        <authorList>
            <consortium name="DOE Joint Genome Institute"/>
            <person name="Lutkenhaus R."/>
            <person name="Traeger S."/>
            <person name="Breuer J."/>
            <person name="Kuo A."/>
            <person name="Lipzen A."/>
            <person name="Pangilinan J."/>
            <person name="Dilworth D."/>
            <person name="Sandor L."/>
            <person name="Poggeler S."/>
            <person name="Barry K."/>
            <person name="Grigoriev I.V."/>
            <person name="Nowrousian M."/>
        </authorList>
    </citation>
    <scope>NUCLEOTIDE SEQUENCE [LARGE SCALE GENOMIC DNA]</scope>
    <source>
        <strain evidence="1 2">CBS 389.68</strain>
    </source>
</reference>
<name>A0A4S2MLU0_9PEZI</name>
<dbReference type="AlphaFoldDB" id="A0A4S2MLU0"/>
<evidence type="ECO:0000313" key="2">
    <source>
        <dbReference type="Proteomes" id="UP000298138"/>
    </source>
</evidence>
<sequence>MSFDLSESLLSLTLQPLYRHSHEFETTELEKEDARPQFLSFENFPEAYDGSLLIHTLEGIPGVKCPHCAAAGETEWVARGKLCPRCKNLCQ</sequence>
<dbReference type="InParanoid" id="A0A4S2MLU0"/>
<organism evidence="1 2">
    <name type="scientific">Ascodesmis nigricans</name>
    <dbReference type="NCBI Taxonomy" id="341454"/>
    <lineage>
        <taxon>Eukaryota</taxon>
        <taxon>Fungi</taxon>
        <taxon>Dikarya</taxon>
        <taxon>Ascomycota</taxon>
        <taxon>Pezizomycotina</taxon>
        <taxon>Pezizomycetes</taxon>
        <taxon>Pezizales</taxon>
        <taxon>Ascodesmidaceae</taxon>
        <taxon>Ascodesmis</taxon>
    </lineage>
</organism>
<accession>A0A4S2MLU0</accession>
<gene>
    <name evidence="1" type="ORF">EX30DRAFT_374258</name>
</gene>
<protein>
    <submittedName>
        <fullName evidence="1">Uncharacterized protein</fullName>
    </submittedName>
</protein>
<evidence type="ECO:0000313" key="1">
    <source>
        <dbReference type="EMBL" id="TGZ77933.1"/>
    </source>
</evidence>
<dbReference type="EMBL" id="ML220147">
    <property type="protein sequence ID" value="TGZ77933.1"/>
    <property type="molecule type" value="Genomic_DNA"/>
</dbReference>
<keyword evidence="2" id="KW-1185">Reference proteome</keyword>
<dbReference type="OrthoDB" id="6133115at2759"/>
<proteinExistence type="predicted"/>
<dbReference type="Proteomes" id="UP000298138">
    <property type="component" value="Unassembled WGS sequence"/>
</dbReference>